<accession>A0ABX7MBZ6</accession>
<gene>
    <name evidence="2" type="ORF">JY500_05805</name>
</gene>
<dbReference type="Proteomes" id="UP000663570">
    <property type="component" value="Chromosome"/>
</dbReference>
<evidence type="ECO:0000313" key="2">
    <source>
        <dbReference type="EMBL" id="QSI78154.1"/>
    </source>
</evidence>
<dbReference type="InterPro" id="IPR038740">
    <property type="entry name" value="BioF2-like_GNAT_dom"/>
</dbReference>
<evidence type="ECO:0000259" key="1">
    <source>
        <dbReference type="Pfam" id="PF13480"/>
    </source>
</evidence>
<organism evidence="2 3">
    <name type="scientific">Niveibacterium microcysteis</name>
    <dbReference type="NCBI Taxonomy" id="2811415"/>
    <lineage>
        <taxon>Bacteria</taxon>
        <taxon>Pseudomonadati</taxon>
        <taxon>Pseudomonadota</taxon>
        <taxon>Betaproteobacteria</taxon>
        <taxon>Rhodocyclales</taxon>
        <taxon>Rhodocyclaceae</taxon>
        <taxon>Niveibacterium</taxon>
    </lineage>
</organism>
<dbReference type="SUPFAM" id="SSF55729">
    <property type="entry name" value="Acyl-CoA N-acyltransferases (Nat)"/>
    <property type="match status" value="1"/>
</dbReference>
<feature type="domain" description="BioF2-like acetyltransferase" evidence="1">
    <location>
        <begin position="160"/>
        <end position="306"/>
    </location>
</feature>
<dbReference type="Gene3D" id="3.40.630.30">
    <property type="match status" value="1"/>
</dbReference>
<protein>
    <submittedName>
        <fullName evidence="2">GNAT family N-acetyltransferase</fullName>
    </submittedName>
</protein>
<dbReference type="EMBL" id="CP071060">
    <property type="protein sequence ID" value="QSI78154.1"/>
    <property type="molecule type" value="Genomic_DNA"/>
</dbReference>
<evidence type="ECO:0000313" key="3">
    <source>
        <dbReference type="Proteomes" id="UP000663570"/>
    </source>
</evidence>
<reference evidence="2 3" key="1">
    <citation type="submission" date="2021-02" db="EMBL/GenBank/DDBJ databases">
        <title>Niveibacterium changnyeongensis HC41.</title>
        <authorList>
            <person name="Kang M."/>
        </authorList>
    </citation>
    <scope>NUCLEOTIDE SEQUENCE [LARGE SCALE GENOMIC DNA]</scope>
    <source>
        <strain evidence="2 3">HC41</strain>
    </source>
</reference>
<sequence length="354" mass="39350">MTIAWSLQPAKAFPGLCADWDELAQKIGDLPFLESIFLRPLLETFGKGNEHIAFARRNGQIIAAAILEPKGLAQWQTFQPSQLPLGAWIALPGESLDVLTKALVPALPGLSLGLGITQLDPLFCKRPDDAANLRSLDYIDTAWVDVQGEFSDYWNQRGKNLRTNVKKQKTKLAADGIEAKLDILTRPEDVAGAIGEYGRLEASGWKAETGTAVSEGNAQVQFYSATMERFCAAGRGQIWRYRFGDATVAMDLCISAGNTLVILKTAFDAAHKAVSPATLMHHDAFNAVFDAKQIRRIEFYGRVMEWHTRWTTESRKLFHVTAFRWSTLHRLRDWVAARRSKAMDEPQAASESNA</sequence>
<keyword evidence="3" id="KW-1185">Reference proteome</keyword>
<proteinExistence type="predicted"/>
<dbReference type="InterPro" id="IPR016181">
    <property type="entry name" value="Acyl_CoA_acyltransferase"/>
</dbReference>
<name>A0ABX7MBZ6_9RHOO</name>
<dbReference type="Pfam" id="PF13480">
    <property type="entry name" value="Acetyltransf_6"/>
    <property type="match status" value="1"/>
</dbReference>
<dbReference type="RefSeq" id="WP_206255457.1">
    <property type="nucleotide sequence ID" value="NZ_CP071060.1"/>
</dbReference>